<dbReference type="PRINTS" id="PR00297">
    <property type="entry name" value="CHAPERONIN10"/>
</dbReference>
<evidence type="ECO:0000256" key="1">
    <source>
        <dbReference type="ARBA" id="ARBA00006975"/>
    </source>
</evidence>
<dbReference type="EMBL" id="BARS01053970">
    <property type="protein sequence ID" value="GAG44334.1"/>
    <property type="molecule type" value="Genomic_DNA"/>
</dbReference>
<dbReference type="GO" id="GO:0046872">
    <property type="term" value="F:metal ion binding"/>
    <property type="evidence" value="ECO:0007669"/>
    <property type="project" value="TreeGrafter"/>
</dbReference>
<comment type="caution">
    <text evidence="3">The sequence shown here is derived from an EMBL/GenBank/DDBJ whole genome shotgun (WGS) entry which is preliminary data.</text>
</comment>
<organism evidence="3">
    <name type="scientific">marine sediment metagenome</name>
    <dbReference type="NCBI Taxonomy" id="412755"/>
    <lineage>
        <taxon>unclassified sequences</taxon>
        <taxon>metagenomes</taxon>
        <taxon>ecological metagenomes</taxon>
    </lineage>
</organism>
<reference evidence="3" key="1">
    <citation type="journal article" date="2014" name="Front. Microbiol.">
        <title>High frequency of phylogenetically diverse reductive dehalogenase-homologous genes in deep subseafloor sedimentary metagenomes.</title>
        <authorList>
            <person name="Kawai M."/>
            <person name="Futagami T."/>
            <person name="Toyoda A."/>
            <person name="Takaki Y."/>
            <person name="Nishi S."/>
            <person name="Hori S."/>
            <person name="Arai W."/>
            <person name="Tsubouchi T."/>
            <person name="Morono Y."/>
            <person name="Uchiyama I."/>
            <person name="Ito T."/>
            <person name="Fujiyama A."/>
            <person name="Inagaki F."/>
            <person name="Takami H."/>
        </authorList>
    </citation>
    <scope>NUCLEOTIDE SEQUENCE</scope>
    <source>
        <strain evidence="3">Expedition CK06-06</strain>
    </source>
</reference>
<dbReference type="InterPro" id="IPR011032">
    <property type="entry name" value="GroES-like_sf"/>
</dbReference>
<dbReference type="GO" id="GO:0005524">
    <property type="term" value="F:ATP binding"/>
    <property type="evidence" value="ECO:0007669"/>
    <property type="project" value="InterPro"/>
</dbReference>
<dbReference type="GO" id="GO:0051082">
    <property type="term" value="F:unfolded protein binding"/>
    <property type="evidence" value="ECO:0007669"/>
    <property type="project" value="TreeGrafter"/>
</dbReference>
<dbReference type="Gene3D" id="2.30.33.40">
    <property type="entry name" value="GroES chaperonin"/>
    <property type="match status" value="1"/>
</dbReference>
<protein>
    <recommendedName>
        <fullName evidence="4">10 kDa chaperonin</fullName>
    </recommendedName>
</protein>
<dbReference type="AlphaFoldDB" id="X0XMC0"/>
<dbReference type="NCBIfam" id="NF001531">
    <property type="entry name" value="PRK00364.2-2"/>
    <property type="match status" value="1"/>
</dbReference>
<dbReference type="PANTHER" id="PTHR10772:SF58">
    <property type="entry name" value="CO-CHAPERONIN GROES"/>
    <property type="match status" value="1"/>
</dbReference>
<proteinExistence type="inferred from homology"/>
<dbReference type="InterPro" id="IPR037124">
    <property type="entry name" value="Chaperonin_GroES_sf"/>
</dbReference>
<accession>X0XMC0</accession>
<feature type="non-terminal residue" evidence="3">
    <location>
        <position position="1"/>
    </location>
</feature>
<name>X0XMC0_9ZZZZ</name>
<dbReference type="SMART" id="SM00883">
    <property type="entry name" value="Cpn10"/>
    <property type="match status" value="1"/>
</dbReference>
<gene>
    <name evidence="3" type="ORF">S01H1_79988</name>
</gene>
<keyword evidence="2" id="KW-0143">Chaperone</keyword>
<dbReference type="HAMAP" id="MF_00580">
    <property type="entry name" value="CH10"/>
    <property type="match status" value="1"/>
</dbReference>
<dbReference type="PANTHER" id="PTHR10772">
    <property type="entry name" value="10 KDA HEAT SHOCK PROTEIN"/>
    <property type="match status" value="1"/>
</dbReference>
<comment type="similarity">
    <text evidence="1">Belongs to the GroES chaperonin family.</text>
</comment>
<dbReference type="CDD" id="cd00320">
    <property type="entry name" value="cpn10"/>
    <property type="match status" value="1"/>
</dbReference>
<dbReference type="InterPro" id="IPR020818">
    <property type="entry name" value="Chaperonin_GroES"/>
</dbReference>
<evidence type="ECO:0008006" key="4">
    <source>
        <dbReference type="Google" id="ProtNLM"/>
    </source>
</evidence>
<dbReference type="Pfam" id="PF00166">
    <property type="entry name" value="Cpn10"/>
    <property type="match status" value="1"/>
</dbReference>
<dbReference type="SUPFAM" id="SSF50129">
    <property type="entry name" value="GroES-like"/>
    <property type="match status" value="1"/>
</dbReference>
<dbReference type="GO" id="GO:0044183">
    <property type="term" value="F:protein folding chaperone"/>
    <property type="evidence" value="ECO:0007669"/>
    <property type="project" value="InterPro"/>
</dbReference>
<dbReference type="GO" id="GO:0051087">
    <property type="term" value="F:protein-folding chaperone binding"/>
    <property type="evidence" value="ECO:0007669"/>
    <property type="project" value="TreeGrafter"/>
</dbReference>
<evidence type="ECO:0000313" key="3">
    <source>
        <dbReference type="EMBL" id="GAG44334.1"/>
    </source>
</evidence>
<dbReference type="FunFam" id="2.30.33.40:FF:000001">
    <property type="entry name" value="10 kDa chaperonin"/>
    <property type="match status" value="1"/>
</dbReference>
<evidence type="ECO:0000256" key="2">
    <source>
        <dbReference type="ARBA" id="ARBA00023186"/>
    </source>
</evidence>
<sequence length="94" mass="10216">GGRILVKQVKQDEVRASGLVIPDTAREKPQMGEVLAAGPGRLDDNGKRLPMDVKVGDRVLYAKYTGQDVPRGVLGSEEEEFLVLRESDILAKLG</sequence>